<evidence type="ECO:0000313" key="1">
    <source>
        <dbReference type="EMBL" id="ARK07508.1"/>
    </source>
</evidence>
<keyword evidence="2" id="KW-1185">Reference proteome</keyword>
<dbReference type="Proteomes" id="UP000223906">
    <property type="component" value="Segment"/>
</dbReference>
<name>A0A1W6DX64_9CAUD</name>
<evidence type="ECO:0000313" key="2">
    <source>
        <dbReference type="Proteomes" id="UP000223906"/>
    </source>
</evidence>
<protein>
    <submittedName>
        <fullName evidence="1">Uncharacterized protein</fullName>
    </submittedName>
</protein>
<organism evidence="1 2">
    <name type="scientific">Sphingobium phage Lacusarx</name>
    <dbReference type="NCBI Taxonomy" id="1980139"/>
    <lineage>
        <taxon>Viruses</taxon>
        <taxon>Duplodnaviria</taxon>
        <taxon>Heunggongvirae</taxon>
        <taxon>Uroviricota</taxon>
        <taxon>Caudoviricetes</taxon>
        <taxon>Lacusarxvirus</taxon>
        <taxon>Lacusarxvirus lacusarx</taxon>
    </lineage>
</organism>
<proteinExistence type="predicted"/>
<reference evidence="1 2" key="1">
    <citation type="submission" date="2017-02" db="EMBL/GenBank/DDBJ databases">
        <title>The first characterized phage against a member of the ecologically important #sphingomonads reveals high dissimilarity against all other known phages.</title>
        <authorList>
            <person name="Nielsen T.K."/>
            <person name="Carstens A.B."/>
            <person name="Kot W."/>
            <person name="Lametsch R."/>
            <person name="Neve H."/>
            <person name="Hansen L.H."/>
        </authorList>
    </citation>
    <scope>NUCLEOTIDE SEQUENCE [LARGE SCALE GENOMIC DNA]</scope>
</reference>
<accession>A0A1W6DX64</accession>
<sequence>MAFKLNKAMITRRAEIISDLQDKKDAIIAAIENYNKSLEDARDFIDNTVAGHFNDEFNDKSEKWQEGERGDATREWIDEIEGVSGELVDVDAITDDELQEHIDYLENIPEEPNY</sequence>
<gene>
    <name evidence="1" type="ORF">LAV_00133</name>
</gene>
<dbReference type="EMBL" id="KY629563">
    <property type="protein sequence ID" value="ARK07508.1"/>
    <property type="molecule type" value="Genomic_DNA"/>
</dbReference>